<gene>
    <name evidence="3" type="ORF">RSSM_05659</name>
</gene>
<dbReference type="EMBL" id="ANOH01000399">
    <property type="protein sequence ID" value="EMI52932.1"/>
    <property type="molecule type" value="Genomic_DNA"/>
</dbReference>
<feature type="repeat" description="TPR" evidence="1">
    <location>
        <begin position="71"/>
        <end position="104"/>
    </location>
</feature>
<accession>M5TUR2</accession>
<dbReference type="OrthoDB" id="9807628at2"/>
<evidence type="ECO:0000313" key="3">
    <source>
        <dbReference type="EMBL" id="EMI52932.1"/>
    </source>
</evidence>
<comment type="caution">
    <text evidence="3">The sequence shown here is derived from an EMBL/GenBank/DDBJ whole genome shotgun (WGS) entry which is preliminary data.</text>
</comment>
<dbReference type="RefSeq" id="WP_008686690.1">
    <property type="nucleotide sequence ID" value="NZ_ANOH01000399.1"/>
</dbReference>
<dbReference type="PATRIC" id="fig|1263870.3.peg.5997"/>
<proteinExistence type="predicted"/>
<evidence type="ECO:0000256" key="1">
    <source>
        <dbReference type="PROSITE-ProRule" id="PRU00339"/>
    </source>
</evidence>
<evidence type="ECO:0000256" key="2">
    <source>
        <dbReference type="SAM" id="MobiDB-lite"/>
    </source>
</evidence>
<dbReference type="SMART" id="SM00028">
    <property type="entry name" value="TPR"/>
    <property type="match status" value="1"/>
</dbReference>
<protein>
    <submittedName>
        <fullName evidence="3">Uncharacterized protein</fullName>
    </submittedName>
</protein>
<dbReference type="InterPro" id="IPR019734">
    <property type="entry name" value="TPR_rpt"/>
</dbReference>
<sequence length="197" mass="22265">MKTMFWGVLLAGIAWGHLWFSPDQQAQRLMDRQEYAAAAEAFEDPMRSGVAWYRAGEFEKAGQAFARVATAEAEYNRGNCLVMLGQYEPAIERYDRALKLKPDWQDAITNRDLAEARAAKLNNEGGDMGDQRLGADEIRFDKKKNSEGQSTEVSQEKAMSDSAMQALWLRRVQTKPADFLKAKFAYQNAGQSQPEEK</sequence>
<dbReference type="AlphaFoldDB" id="M5TUR2"/>
<dbReference type="PROSITE" id="PS50005">
    <property type="entry name" value="TPR"/>
    <property type="match status" value="1"/>
</dbReference>
<dbReference type="SUPFAM" id="SSF48452">
    <property type="entry name" value="TPR-like"/>
    <property type="match status" value="1"/>
</dbReference>
<reference evidence="3 4" key="1">
    <citation type="journal article" date="2013" name="Mar. Genomics">
        <title>Expression of sulfatases in Rhodopirellula baltica and the diversity of sulfatases in the genus Rhodopirellula.</title>
        <authorList>
            <person name="Wegner C.E."/>
            <person name="Richter-Heitmann T."/>
            <person name="Klindworth A."/>
            <person name="Klockow C."/>
            <person name="Richter M."/>
            <person name="Achstetter T."/>
            <person name="Glockner F.O."/>
            <person name="Harder J."/>
        </authorList>
    </citation>
    <scope>NUCLEOTIDE SEQUENCE [LARGE SCALE GENOMIC DNA]</scope>
    <source>
        <strain evidence="3 4">SM41</strain>
    </source>
</reference>
<keyword evidence="1" id="KW-0802">TPR repeat</keyword>
<dbReference type="InterPro" id="IPR011990">
    <property type="entry name" value="TPR-like_helical_dom_sf"/>
</dbReference>
<dbReference type="Gene3D" id="1.25.40.10">
    <property type="entry name" value="Tetratricopeptide repeat domain"/>
    <property type="match status" value="1"/>
</dbReference>
<dbReference type="Proteomes" id="UP000011885">
    <property type="component" value="Unassembled WGS sequence"/>
</dbReference>
<evidence type="ECO:0000313" key="4">
    <source>
        <dbReference type="Proteomes" id="UP000011885"/>
    </source>
</evidence>
<organism evidence="3 4">
    <name type="scientific">Rhodopirellula sallentina SM41</name>
    <dbReference type="NCBI Taxonomy" id="1263870"/>
    <lineage>
        <taxon>Bacteria</taxon>
        <taxon>Pseudomonadati</taxon>
        <taxon>Planctomycetota</taxon>
        <taxon>Planctomycetia</taxon>
        <taxon>Pirellulales</taxon>
        <taxon>Pirellulaceae</taxon>
        <taxon>Rhodopirellula</taxon>
    </lineage>
</organism>
<feature type="region of interest" description="Disordered" evidence="2">
    <location>
        <begin position="139"/>
        <end position="159"/>
    </location>
</feature>
<keyword evidence="4" id="KW-1185">Reference proteome</keyword>
<dbReference type="Pfam" id="PF00515">
    <property type="entry name" value="TPR_1"/>
    <property type="match status" value="1"/>
</dbReference>
<name>M5TUR2_9BACT</name>
<dbReference type="PROSITE" id="PS50293">
    <property type="entry name" value="TPR_REGION"/>
    <property type="match status" value="1"/>
</dbReference>